<comment type="cofactor">
    <cofactor evidence="1">
        <name>Mg(2+)</name>
        <dbReference type="ChEBI" id="CHEBI:18420"/>
    </cofactor>
</comment>
<reference evidence="9 10" key="1">
    <citation type="submission" date="2015-12" db="EMBL/GenBank/DDBJ databases">
        <title>The genome of Folsomia candida.</title>
        <authorList>
            <person name="Faddeeva A."/>
            <person name="Derks M.F."/>
            <person name="Anvar Y."/>
            <person name="Smit S."/>
            <person name="Van Straalen N."/>
            <person name="Roelofs D."/>
        </authorList>
    </citation>
    <scope>NUCLEOTIDE SEQUENCE [LARGE SCALE GENOMIC DNA]</scope>
    <source>
        <strain evidence="9 10">VU population</strain>
        <tissue evidence="9">Whole body</tissue>
    </source>
</reference>
<dbReference type="AlphaFoldDB" id="A0A226DKR1"/>
<evidence type="ECO:0000313" key="9">
    <source>
        <dbReference type="EMBL" id="OXA45813.1"/>
    </source>
</evidence>
<dbReference type="Pfam" id="PF00334">
    <property type="entry name" value="NDK"/>
    <property type="match status" value="1"/>
</dbReference>
<dbReference type="GO" id="GO:0004550">
    <property type="term" value="F:nucleoside diphosphate kinase activity"/>
    <property type="evidence" value="ECO:0007669"/>
    <property type="project" value="UniProtKB-EC"/>
</dbReference>
<comment type="similarity">
    <text evidence="2 6 7">Belongs to the NDK family.</text>
</comment>
<dbReference type="InterPro" id="IPR001564">
    <property type="entry name" value="Nucleoside_diP_kinase"/>
</dbReference>
<dbReference type="InterPro" id="IPR036850">
    <property type="entry name" value="NDK-like_dom_sf"/>
</dbReference>
<dbReference type="PANTHER" id="PTHR11349">
    <property type="entry name" value="NUCLEOSIDE DIPHOSPHATE KINASE"/>
    <property type="match status" value="1"/>
</dbReference>
<dbReference type="OrthoDB" id="2162449at2759"/>
<dbReference type="Proteomes" id="UP000198287">
    <property type="component" value="Unassembled WGS sequence"/>
</dbReference>
<dbReference type="OMA" id="ANMDIEL"/>
<dbReference type="EMBL" id="LNIX01000017">
    <property type="protein sequence ID" value="OXA45813.1"/>
    <property type="molecule type" value="Genomic_DNA"/>
</dbReference>
<evidence type="ECO:0000259" key="8">
    <source>
        <dbReference type="SMART" id="SM00562"/>
    </source>
</evidence>
<evidence type="ECO:0000256" key="2">
    <source>
        <dbReference type="ARBA" id="ARBA00008142"/>
    </source>
</evidence>
<organism evidence="9 10">
    <name type="scientific">Folsomia candida</name>
    <name type="common">Springtail</name>
    <dbReference type="NCBI Taxonomy" id="158441"/>
    <lineage>
        <taxon>Eukaryota</taxon>
        <taxon>Metazoa</taxon>
        <taxon>Ecdysozoa</taxon>
        <taxon>Arthropoda</taxon>
        <taxon>Hexapoda</taxon>
        <taxon>Collembola</taxon>
        <taxon>Entomobryomorpha</taxon>
        <taxon>Isotomoidea</taxon>
        <taxon>Isotomidae</taxon>
        <taxon>Proisotominae</taxon>
        <taxon>Folsomia</taxon>
    </lineage>
</organism>
<evidence type="ECO:0000256" key="3">
    <source>
        <dbReference type="ARBA" id="ARBA00012966"/>
    </source>
</evidence>
<dbReference type="CDD" id="cd04413">
    <property type="entry name" value="NDPk_I"/>
    <property type="match status" value="1"/>
</dbReference>
<dbReference type="STRING" id="158441.A0A226DKR1"/>
<dbReference type="GO" id="GO:0006183">
    <property type="term" value="P:GTP biosynthetic process"/>
    <property type="evidence" value="ECO:0007669"/>
    <property type="project" value="InterPro"/>
</dbReference>
<evidence type="ECO:0000256" key="7">
    <source>
        <dbReference type="RuleBase" id="RU004011"/>
    </source>
</evidence>
<dbReference type="SUPFAM" id="SSF54919">
    <property type="entry name" value="Nucleoside diphosphate kinase, NDK"/>
    <property type="match status" value="1"/>
</dbReference>
<name>A0A226DKR1_FOLCA</name>
<dbReference type="SMART" id="SM00562">
    <property type="entry name" value="NDK"/>
    <property type="match status" value="1"/>
</dbReference>
<dbReference type="GO" id="GO:0006228">
    <property type="term" value="P:UTP biosynthetic process"/>
    <property type="evidence" value="ECO:0007669"/>
    <property type="project" value="InterPro"/>
</dbReference>
<dbReference type="InterPro" id="IPR034907">
    <property type="entry name" value="NDK-like_dom"/>
</dbReference>
<dbReference type="EC" id="2.7.4.6" evidence="3"/>
<accession>A0A226DKR1</accession>
<evidence type="ECO:0000256" key="4">
    <source>
        <dbReference type="ARBA" id="ARBA00022679"/>
    </source>
</evidence>
<sequence>MEETLLLSKGRCRIDGFEIDKAQVERTFIMIKPDGVQRGLIGKVINRFEKKGLKLKAMKFMMPTPELIKEMYKDEKHEPYFDKLLYIMTCGPAVPMIWEGVDAVGVGRRTISELITENSLPGSIRGDTSIHVGRNVCHGADNQQEADMDIALFFGDLLETMSKSV</sequence>
<dbReference type="FunFam" id="3.30.70.141:FF:000039">
    <property type="entry name" value="Nucleoside diphosphate kinase B"/>
    <property type="match status" value="1"/>
</dbReference>
<protein>
    <recommendedName>
        <fullName evidence="3">nucleoside-diphosphate kinase</fullName>
        <ecNumber evidence="3">2.7.4.6</ecNumber>
    </recommendedName>
</protein>
<evidence type="ECO:0000256" key="5">
    <source>
        <dbReference type="ARBA" id="ARBA00022777"/>
    </source>
</evidence>
<dbReference type="PROSITE" id="PS51374">
    <property type="entry name" value="NDPK_LIKE"/>
    <property type="match status" value="1"/>
</dbReference>
<keyword evidence="5 9" id="KW-0418">Kinase</keyword>
<comment type="caution">
    <text evidence="6">Lacks conserved residue(s) required for the propagation of feature annotation.</text>
</comment>
<comment type="caution">
    <text evidence="9">The sequence shown here is derived from an EMBL/GenBank/DDBJ whole genome shotgun (WGS) entry which is preliminary data.</text>
</comment>
<proteinExistence type="inferred from homology"/>
<dbReference type="PRINTS" id="PR01243">
    <property type="entry name" value="NUCDPKINASE"/>
</dbReference>
<dbReference type="GO" id="GO:0006241">
    <property type="term" value="P:CTP biosynthetic process"/>
    <property type="evidence" value="ECO:0007669"/>
    <property type="project" value="InterPro"/>
</dbReference>
<gene>
    <name evidence="9" type="ORF">Fcan01_19650</name>
</gene>
<evidence type="ECO:0000256" key="1">
    <source>
        <dbReference type="ARBA" id="ARBA00001946"/>
    </source>
</evidence>
<dbReference type="Gene3D" id="3.30.70.141">
    <property type="entry name" value="Nucleoside diphosphate kinase-like domain"/>
    <property type="match status" value="1"/>
</dbReference>
<keyword evidence="4" id="KW-0808">Transferase</keyword>
<keyword evidence="10" id="KW-1185">Reference proteome</keyword>
<evidence type="ECO:0000313" key="10">
    <source>
        <dbReference type="Proteomes" id="UP000198287"/>
    </source>
</evidence>
<evidence type="ECO:0000256" key="6">
    <source>
        <dbReference type="PROSITE-ProRule" id="PRU00706"/>
    </source>
</evidence>
<feature type="domain" description="Nucleoside diphosphate kinase-like" evidence="8">
    <location>
        <begin position="24"/>
        <end position="159"/>
    </location>
</feature>